<comment type="caution">
    <text evidence="1">The sequence shown here is derived from an EMBL/GenBank/DDBJ whole genome shotgun (WGS) entry which is preliminary data.</text>
</comment>
<dbReference type="AlphaFoldDB" id="A0AAQ4EHB4"/>
<sequence>MDAFGKIRRAFGYSASSRVGRLGQDVDIRHPSASDTTANDAKLRLCRIVIKRVEPRSALGRLHWVACCQKPKPRA</sequence>
<reference evidence="1 2" key="1">
    <citation type="journal article" date="2023" name="Arcadia Sci">
        <title>De novo assembly of a long-read Amblyomma americanum tick genome.</title>
        <authorList>
            <person name="Chou S."/>
            <person name="Poskanzer K.E."/>
            <person name="Rollins M."/>
            <person name="Thuy-Boun P.S."/>
        </authorList>
    </citation>
    <scope>NUCLEOTIDE SEQUENCE [LARGE SCALE GENOMIC DNA]</scope>
    <source>
        <strain evidence="1">F_SG_1</strain>
        <tissue evidence="1">Salivary glands</tissue>
    </source>
</reference>
<name>A0AAQ4EHB4_AMBAM</name>
<dbReference type="EMBL" id="JARKHS020015735">
    <property type="protein sequence ID" value="KAK8774175.1"/>
    <property type="molecule type" value="Genomic_DNA"/>
</dbReference>
<accession>A0AAQ4EHB4</accession>
<evidence type="ECO:0000313" key="1">
    <source>
        <dbReference type="EMBL" id="KAK8774175.1"/>
    </source>
</evidence>
<evidence type="ECO:0000313" key="2">
    <source>
        <dbReference type="Proteomes" id="UP001321473"/>
    </source>
</evidence>
<protein>
    <submittedName>
        <fullName evidence="1">Uncharacterized protein</fullName>
    </submittedName>
</protein>
<keyword evidence="2" id="KW-1185">Reference proteome</keyword>
<proteinExistence type="predicted"/>
<gene>
    <name evidence="1" type="ORF">V5799_011299</name>
</gene>
<dbReference type="Proteomes" id="UP001321473">
    <property type="component" value="Unassembled WGS sequence"/>
</dbReference>
<organism evidence="1 2">
    <name type="scientific">Amblyomma americanum</name>
    <name type="common">Lone star tick</name>
    <dbReference type="NCBI Taxonomy" id="6943"/>
    <lineage>
        <taxon>Eukaryota</taxon>
        <taxon>Metazoa</taxon>
        <taxon>Ecdysozoa</taxon>
        <taxon>Arthropoda</taxon>
        <taxon>Chelicerata</taxon>
        <taxon>Arachnida</taxon>
        <taxon>Acari</taxon>
        <taxon>Parasitiformes</taxon>
        <taxon>Ixodida</taxon>
        <taxon>Ixodoidea</taxon>
        <taxon>Ixodidae</taxon>
        <taxon>Amblyomminae</taxon>
        <taxon>Amblyomma</taxon>
    </lineage>
</organism>